<proteinExistence type="predicted"/>
<organism evidence="1 2">
    <name type="scientific">Actinomadura violacea</name>
    <dbReference type="NCBI Taxonomy" id="2819934"/>
    <lineage>
        <taxon>Bacteria</taxon>
        <taxon>Bacillati</taxon>
        <taxon>Actinomycetota</taxon>
        <taxon>Actinomycetes</taxon>
        <taxon>Streptosporangiales</taxon>
        <taxon>Thermomonosporaceae</taxon>
        <taxon>Actinomadura</taxon>
    </lineage>
</organism>
<dbReference type="Pfam" id="PF14390">
    <property type="entry name" value="DUF4420"/>
    <property type="match status" value="1"/>
</dbReference>
<protein>
    <submittedName>
        <fullName evidence="1">PD-(D/E)XK motif protein</fullName>
    </submittedName>
</protein>
<dbReference type="InterPro" id="IPR025534">
    <property type="entry name" value="DUF4420"/>
</dbReference>
<dbReference type="Proteomes" id="UP000680206">
    <property type="component" value="Unassembled WGS sequence"/>
</dbReference>
<reference evidence="1 2" key="1">
    <citation type="submission" date="2021-03" db="EMBL/GenBank/DDBJ databases">
        <title>Actinomadura violae sp. nov., isolated from lichen in Thailand.</title>
        <authorList>
            <person name="Kanchanasin P."/>
            <person name="Saeng-In P."/>
            <person name="Phongsopitanun W."/>
            <person name="Yuki M."/>
            <person name="Kudo T."/>
            <person name="Ohkuma M."/>
            <person name="Tanasupawat S."/>
        </authorList>
    </citation>
    <scope>NUCLEOTIDE SEQUENCE [LARGE SCALE GENOMIC DNA]</scope>
    <source>
        <strain evidence="1 2">LCR2-06</strain>
    </source>
</reference>
<comment type="caution">
    <text evidence="1">The sequence shown here is derived from an EMBL/GenBank/DDBJ whole genome shotgun (WGS) entry which is preliminary data.</text>
</comment>
<evidence type="ECO:0000313" key="2">
    <source>
        <dbReference type="Proteomes" id="UP000680206"/>
    </source>
</evidence>
<name>A0ABS3RXG3_9ACTN</name>
<keyword evidence="2" id="KW-1185">Reference proteome</keyword>
<accession>A0ABS3RXG3</accession>
<dbReference type="EMBL" id="JAGEPF010000017">
    <property type="protein sequence ID" value="MBO2461449.1"/>
    <property type="molecule type" value="Genomic_DNA"/>
</dbReference>
<sequence length="335" mass="37405">MNDSLRKLVERHWVELEAEPVSGERKLRVANLPGGTRLAVAVDHEGHRHILVPVGSHQKVRRGLDGPVLLLRKRPLEDSESYQPYADLACLRPDLNDLFSALCADVLETTESFASTSIKALYRVLDRWKALFSASGAPLGHEQLAGLFAELKVLEKLLQIDPSAHRLWRGPSGHRHDFTSLTLAVEVKASLAGGVRRARIHGLDQMDPPPNGALYLAWYRLSQDSTQSERFLGLVDRILRLCDDESAVLTLLAEAGYRIGDADHYHEVQFVISEERWYIADSAFPALRENDLVTTGIPINVTDVTYTIDLSTEPPHPQDSTHVNEHLNAMIQESP</sequence>
<dbReference type="RefSeq" id="WP_208244792.1">
    <property type="nucleotide sequence ID" value="NZ_JAGEPF010000017.1"/>
</dbReference>
<gene>
    <name evidence="1" type="ORF">J4709_28090</name>
</gene>
<evidence type="ECO:0000313" key="1">
    <source>
        <dbReference type="EMBL" id="MBO2461449.1"/>
    </source>
</evidence>